<reference evidence="9 10" key="1">
    <citation type="submission" date="2019-04" db="EMBL/GenBank/DDBJ databases">
        <authorList>
            <person name="Van Vliet M D."/>
        </authorList>
    </citation>
    <scope>NUCLEOTIDE SEQUENCE [LARGE SCALE GENOMIC DNA]</scope>
    <source>
        <strain evidence="9 10">F1</strain>
    </source>
</reference>
<dbReference type="InterPro" id="IPR018247">
    <property type="entry name" value="EF_Hand_1_Ca_BS"/>
</dbReference>
<dbReference type="GO" id="GO:0005737">
    <property type="term" value="C:cytoplasm"/>
    <property type="evidence" value="ECO:0007669"/>
    <property type="project" value="TreeGrafter"/>
</dbReference>
<dbReference type="PROSITE" id="PS00018">
    <property type="entry name" value="EF_HAND_1"/>
    <property type="match status" value="1"/>
</dbReference>
<dbReference type="InterPro" id="IPR035874">
    <property type="entry name" value="IDS"/>
</dbReference>
<evidence type="ECO:0000256" key="2">
    <source>
        <dbReference type="ARBA" id="ARBA00008779"/>
    </source>
</evidence>
<evidence type="ECO:0000313" key="9">
    <source>
        <dbReference type="EMBL" id="VGO11988.1"/>
    </source>
</evidence>
<dbReference type="InterPro" id="IPR017850">
    <property type="entry name" value="Alkaline_phosphatase_core_sf"/>
</dbReference>
<keyword evidence="5" id="KW-0378">Hydrolase</keyword>
<feature type="region of interest" description="Disordered" evidence="7">
    <location>
        <begin position="525"/>
        <end position="573"/>
    </location>
</feature>
<dbReference type="Proteomes" id="UP000366872">
    <property type="component" value="Unassembled WGS sequence"/>
</dbReference>
<dbReference type="Gene3D" id="3.40.720.10">
    <property type="entry name" value="Alkaline Phosphatase, subunit A"/>
    <property type="match status" value="1"/>
</dbReference>
<keyword evidence="6" id="KW-0106">Calcium</keyword>
<organism evidence="9 10">
    <name type="scientific">Pontiella desulfatans</name>
    <dbReference type="NCBI Taxonomy" id="2750659"/>
    <lineage>
        <taxon>Bacteria</taxon>
        <taxon>Pseudomonadati</taxon>
        <taxon>Kiritimatiellota</taxon>
        <taxon>Kiritimatiellia</taxon>
        <taxon>Kiritimatiellales</taxon>
        <taxon>Pontiellaceae</taxon>
        <taxon>Pontiella</taxon>
    </lineage>
</organism>
<evidence type="ECO:0000256" key="4">
    <source>
        <dbReference type="ARBA" id="ARBA00022729"/>
    </source>
</evidence>
<evidence type="ECO:0000256" key="5">
    <source>
        <dbReference type="ARBA" id="ARBA00022801"/>
    </source>
</evidence>
<protein>
    <submittedName>
        <fullName evidence="9">Arylsulfatase</fullName>
    </submittedName>
</protein>
<evidence type="ECO:0000256" key="7">
    <source>
        <dbReference type="SAM" id="MobiDB-lite"/>
    </source>
</evidence>
<dbReference type="GO" id="GO:0004423">
    <property type="term" value="F:iduronate-2-sulfatase activity"/>
    <property type="evidence" value="ECO:0007669"/>
    <property type="project" value="InterPro"/>
</dbReference>
<evidence type="ECO:0000256" key="3">
    <source>
        <dbReference type="ARBA" id="ARBA00022723"/>
    </source>
</evidence>
<comment type="cofactor">
    <cofactor evidence="1">
        <name>Ca(2+)</name>
        <dbReference type="ChEBI" id="CHEBI:29108"/>
    </cofactor>
</comment>
<keyword evidence="4" id="KW-0732">Signal</keyword>
<evidence type="ECO:0000256" key="1">
    <source>
        <dbReference type="ARBA" id="ARBA00001913"/>
    </source>
</evidence>
<dbReference type="CDD" id="cd16030">
    <property type="entry name" value="iduronate-2-sulfatase"/>
    <property type="match status" value="1"/>
</dbReference>
<comment type="similarity">
    <text evidence="2">Belongs to the sulfatase family.</text>
</comment>
<evidence type="ECO:0000313" key="10">
    <source>
        <dbReference type="Proteomes" id="UP000366872"/>
    </source>
</evidence>
<keyword evidence="3" id="KW-0479">Metal-binding</keyword>
<feature type="compositionally biased region" description="Basic and acidic residues" evidence="7">
    <location>
        <begin position="538"/>
        <end position="553"/>
    </location>
</feature>
<evidence type="ECO:0000256" key="6">
    <source>
        <dbReference type="ARBA" id="ARBA00022837"/>
    </source>
</evidence>
<dbReference type="EMBL" id="CAAHFG010000001">
    <property type="protein sequence ID" value="VGO11988.1"/>
    <property type="molecule type" value="Genomic_DNA"/>
</dbReference>
<dbReference type="PANTHER" id="PTHR45953">
    <property type="entry name" value="IDURONATE 2-SULFATASE"/>
    <property type="match status" value="1"/>
</dbReference>
<dbReference type="PANTHER" id="PTHR45953:SF1">
    <property type="entry name" value="IDURONATE 2-SULFATASE"/>
    <property type="match status" value="1"/>
</dbReference>
<dbReference type="RefSeq" id="WP_136077690.1">
    <property type="nucleotide sequence ID" value="NZ_CAAHFG010000001.1"/>
</dbReference>
<dbReference type="InterPro" id="IPR000917">
    <property type="entry name" value="Sulfatase_N"/>
</dbReference>
<gene>
    <name evidence="9" type="ORF">PDESU_00536</name>
</gene>
<feature type="domain" description="Sulfatase N-terminal" evidence="8">
    <location>
        <begin position="25"/>
        <end position="417"/>
    </location>
</feature>
<dbReference type="SUPFAM" id="SSF53649">
    <property type="entry name" value="Alkaline phosphatase-like"/>
    <property type="match status" value="1"/>
</dbReference>
<keyword evidence="10" id="KW-1185">Reference proteome</keyword>
<dbReference type="Pfam" id="PF00884">
    <property type="entry name" value="Sulfatase"/>
    <property type="match status" value="1"/>
</dbReference>
<proteinExistence type="inferred from homology"/>
<accession>A0A6C2TWE5</accession>
<dbReference type="AlphaFoldDB" id="A0A6C2TWE5"/>
<name>A0A6C2TWE5_PONDE</name>
<dbReference type="GO" id="GO:0046872">
    <property type="term" value="F:metal ion binding"/>
    <property type="evidence" value="ECO:0007669"/>
    <property type="project" value="UniProtKB-KW"/>
</dbReference>
<sequence length="573" mass="64570">MKIWIQAGYIALFVLCGSLSHAVKPNVILIICDDLNDYVGVFGGHPQAKTPNMDRLAASGVSFQQAHCTIPICNPSRASFLTGLYPHTSQCYGFDNWDGYEVLKNSRTLMDHFRKNGYVSLGTGKMMHNRGEQEWTQFGHPSDYGPFAYNEEKTVAHPWNKAPFRDDFGAIDGSFGPLFKLQGEISPENGKPFTWRTGNWKKMRELRYESDADRDPTGDELNARWAVEHLNAYAKKPKDKPFFMGVGFLRPHTPLIVPQEYFDRFPLESIELPSILENDAADTFKHTITSSEDDRSGDRGTKIYDSLIASFDGDRELALKKFVQAYLASVASVDDLVGDILDVVDSSPLKDNTIVILTSDHGWGNGEKDYLYKNSLWQESTRVPLVIRAPGVSKAGQSAVVPVSLVDLYPSLIDLCGLEGDTRKNEKGRRLDGYSLKPLLENPMTGTWDGPDAALTALYKWDSYYDPAKQSYSLRFKDWRYIRYQNGKEELYHTAQDPKEWTNLALNPEYAEQLAGFRAKLMTRIPESKPRPAPTAGDNEKWKSSYFKKHPEADTNGDGSLSWAELKAHKDGE</sequence>
<evidence type="ECO:0000259" key="8">
    <source>
        <dbReference type="Pfam" id="PF00884"/>
    </source>
</evidence>